<comment type="caution">
    <text evidence="1">The sequence shown here is derived from an EMBL/GenBank/DDBJ whole genome shotgun (WGS) entry which is preliminary data.</text>
</comment>
<evidence type="ECO:0000313" key="1">
    <source>
        <dbReference type="EMBL" id="PAU96406.1"/>
    </source>
</evidence>
<keyword evidence="2" id="KW-1185">Reference proteome</keyword>
<dbReference type="Proteomes" id="UP000218023">
    <property type="component" value="Unassembled WGS sequence"/>
</dbReference>
<protein>
    <submittedName>
        <fullName evidence="1">Uncharacterized protein</fullName>
    </submittedName>
</protein>
<dbReference type="AlphaFoldDB" id="A0A2A2GFJ8"/>
<sequence length="205" mass="21660">MSATAARAGESLTPDAIAALFTAPDGGFLCARWGRPVAPVVFGLDDASLGVFRAATAAVLAHARHPMTETDPEMGANLMVFAVRDWDELADLPDLDRLTGREGLPERLAAQGAEQYRLFRFDPDGSIRAAFAFLRLGGALSQSHPAQLAESVAVNALLTWAHPVTPSQPLAALIRAAYDPLLPACARDPSHALRLAARLQAPSSS</sequence>
<accession>A0A2A2GFJ8</accession>
<dbReference type="EMBL" id="NSJZ01000014">
    <property type="protein sequence ID" value="PAU96406.1"/>
    <property type="molecule type" value="Genomic_DNA"/>
</dbReference>
<dbReference type="RefSeq" id="WP_095640862.1">
    <property type="nucleotide sequence ID" value="NZ_NSJZ01000014.1"/>
</dbReference>
<name>A0A2A2GFJ8_9RHOB</name>
<proteinExistence type="predicted"/>
<evidence type="ECO:0000313" key="2">
    <source>
        <dbReference type="Proteomes" id="UP000218023"/>
    </source>
</evidence>
<dbReference type="OrthoDB" id="7827308at2"/>
<gene>
    <name evidence="1" type="ORF">CK240_13490</name>
</gene>
<reference evidence="1 2" key="1">
    <citation type="submission" date="2017-09" db="EMBL/GenBank/DDBJ databases">
        <title>Paracoccus alkalisoli sp. nov., isolated from saline alkaline soil.</title>
        <authorList>
            <person name="Dong X."/>
            <person name="Zhang G."/>
        </authorList>
    </citation>
    <scope>NUCLEOTIDE SEQUENCE [LARGE SCALE GENOMIC DNA]</scope>
    <source>
        <strain evidence="1 2">WN007</strain>
    </source>
</reference>
<organism evidence="1 2">
    <name type="scientific">Paracoccus salipaludis</name>
    <dbReference type="NCBI Taxonomy" id="2032623"/>
    <lineage>
        <taxon>Bacteria</taxon>
        <taxon>Pseudomonadati</taxon>
        <taxon>Pseudomonadota</taxon>
        <taxon>Alphaproteobacteria</taxon>
        <taxon>Rhodobacterales</taxon>
        <taxon>Paracoccaceae</taxon>
        <taxon>Paracoccus</taxon>
    </lineage>
</organism>